<feature type="transmembrane region" description="Helical" evidence="5">
    <location>
        <begin position="87"/>
        <end position="109"/>
    </location>
</feature>
<evidence type="ECO:0000256" key="1">
    <source>
        <dbReference type="ARBA" id="ARBA00004141"/>
    </source>
</evidence>
<accession>A0AAE3P358</accession>
<evidence type="ECO:0000256" key="2">
    <source>
        <dbReference type="ARBA" id="ARBA00022692"/>
    </source>
</evidence>
<sequence length="150" mass="16815">MKINRIKYYDAGIFLVRFSMGITFLSAVASRFSLWGDKSSGWDAFLLYAAEVNSFIPDVFVPFLALTATILESVFGILLIIGYKTRWAAFGSAGLTLMFALAMAYSFGFKSPLDYSVFVDSAASFLLFTSPYYKWTIDEKISKRKNAACY</sequence>
<keyword evidence="7" id="KW-1185">Reference proteome</keyword>
<dbReference type="GO" id="GO:0016020">
    <property type="term" value="C:membrane"/>
    <property type="evidence" value="ECO:0007669"/>
    <property type="project" value="UniProtKB-SubCell"/>
</dbReference>
<dbReference type="EMBL" id="JARGDL010000035">
    <property type="protein sequence ID" value="MDF1613284.1"/>
    <property type="molecule type" value="Genomic_DNA"/>
</dbReference>
<evidence type="ECO:0000313" key="6">
    <source>
        <dbReference type="EMBL" id="MDF1613284.1"/>
    </source>
</evidence>
<proteinExistence type="predicted"/>
<organism evidence="6 7">
    <name type="scientific">Stygiobacter electus</name>
    <dbReference type="NCBI Taxonomy" id="3032292"/>
    <lineage>
        <taxon>Bacteria</taxon>
        <taxon>Pseudomonadati</taxon>
        <taxon>Ignavibacteriota</taxon>
        <taxon>Ignavibacteria</taxon>
        <taxon>Ignavibacteriales</taxon>
        <taxon>Melioribacteraceae</taxon>
        <taxon>Stygiobacter</taxon>
    </lineage>
</organism>
<dbReference type="InterPro" id="IPR032808">
    <property type="entry name" value="DoxX"/>
</dbReference>
<dbReference type="GO" id="GO:0030416">
    <property type="term" value="P:methylamine metabolic process"/>
    <property type="evidence" value="ECO:0007669"/>
    <property type="project" value="InterPro"/>
</dbReference>
<comment type="subcellular location">
    <subcellularLocation>
        <location evidence="1">Membrane</location>
        <topology evidence="1">Multi-pass membrane protein</topology>
    </subcellularLocation>
</comment>
<comment type="caution">
    <text evidence="6">The sequence shown here is derived from an EMBL/GenBank/DDBJ whole genome shotgun (WGS) entry which is preliminary data.</text>
</comment>
<name>A0AAE3P358_9BACT</name>
<keyword evidence="2 5" id="KW-0812">Transmembrane</keyword>
<dbReference type="Proteomes" id="UP001221302">
    <property type="component" value="Unassembled WGS sequence"/>
</dbReference>
<feature type="transmembrane region" description="Helical" evidence="5">
    <location>
        <begin position="55"/>
        <end position="80"/>
    </location>
</feature>
<gene>
    <name evidence="6" type="ORF">P0M35_14060</name>
</gene>
<evidence type="ECO:0000313" key="7">
    <source>
        <dbReference type="Proteomes" id="UP001221302"/>
    </source>
</evidence>
<evidence type="ECO:0000256" key="5">
    <source>
        <dbReference type="SAM" id="Phobius"/>
    </source>
</evidence>
<dbReference type="AlphaFoldDB" id="A0AAE3P358"/>
<evidence type="ECO:0000256" key="3">
    <source>
        <dbReference type="ARBA" id="ARBA00022989"/>
    </source>
</evidence>
<evidence type="ECO:0000256" key="4">
    <source>
        <dbReference type="ARBA" id="ARBA00023136"/>
    </source>
</evidence>
<dbReference type="Pfam" id="PF07681">
    <property type="entry name" value="DoxX"/>
    <property type="match status" value="1"/>
</dbReference>
<feature type="transmembrane region" description="Helical" evidence="5">
    <location>
        <begin position="12"/>
        <end position="35"/>
    </location>
</feature>
<keyword evidence="4 5" id="KW-0472">Membrane</keyword>
<protein>
    <submittedName>
        <fullName evidence="6">DoxX family protein</fullName>
    </submittedName>
</protein>
<dbReference type="RefSeq" id="WP_321537057.1">
    <property type="nucleotide sequence ID" value="NZ_JARGDL010000035.1"/>
</dbReference>
<keyword evidence="3 5" id="KW-1133">Transmembrane helix</keyword>
<reference evidence="6" key="1">
    <citation type="submission" date="2023-03" db="EMBL/GenBank/DDBJ databases">
        <title>Stygiobacter electus gen. nov., sp. nov., facultatively anaerobic thermotolerant bacterium of the class Ignavibacteria from a well of Yessentuki mineral water deposit.</title>
        <authorList>
            <person name="Podosokorskaya O.A."/>
            <person name="Elcheninov A.G."/>
            <person name="Petrova N.F."/>
            <person name="Zavarzina D.G."/>
            <person name="Kublanov I.V."/>
            <person name="Merkel A.Y."/>
        </authorList>
    </citation>
    <scope>NUCLEOTIDE SEQUENCE</scope>
    <source>
        <strain evidence="6">09-Me</strain>
    </source>
</reference>